<dbReference type="EMBL" id="JAOYFB010000005">
    <property type="protein sequence ID" value="KAK4016925.1"/>
    <property type="molecule type" value="Genomic_DNA"/>
</dbReference>
<organism evidence="1 2">
    <name type="scientific">Daphnia magna</name>
    <dbReference type="NCBI Taxonomy" id="35525"/>
    <lineage>
        <taxon>Eukaryota</taxon>
        <taxon>Metazoa</taxon>
        <taxon>Ecdysozoa</taxon>
        <taxon>Arthropoda</taxon>
        <taxon>Crustacea</taxon>
        <taxon>Branchiopoda</taxon>
        <taxon>Diplostraca</taxon>
        <taxon>Cladocera</taxon>
        <taxon>Anomopoda</taxon>
        <taxon>Daphniidae</taxon>
        <taxon>Daphnia</taxon>
    </lineage>
</organism>
<evidence type="ECO:0000313" key="1">
    <source>
        <dbReference type="EMBL" id="KAK4016925.1"/>
    </source>
</evidence>
<protein>
    <submittedName>
        <fullName evidence="1">Uncharacterized protein</fullName>
    </submittedName>
</protein>
<keyword evidence="2" id="KW-1185">Reference proteome</keyword>
<sequence length="60" mass="6855">MFFTAYFSIDQLLPNPLPNGLSCYGCYSVVRMCTDMHSGTDLLDYYAKEKNALLLYDMSL</sequence>
<evidence type="ECO:0000313" key="2">
    <source>
        <dbReference type="Proteomes" id="UP001234178"/>
    </source>
</evidence>
<accession>A0ABQ9ZVI5</accession>
<comment type="caution">
    <text evidence="1">The sequence shown here is derived from an EMBL/GenBank/DDBJ whole genome shotgun (WGS) entry which is preliminary data.</text>
</comment>
<reference evidence="1 2" key="1">
    <citation type="journal article" date="2023" name="Nucleic Acids Res.">
        <title>The hologenome of Daphnia magna reveals possible DNA methylation and microbiome-mediated evolution of the host genome.</title>
        <authorList>
            <person name="Chaturvedi A."/>
            <person name="Li X."/>
            <person name="Dhandapani V."/>
            <person name="Marshall H."/>
            <person name="Kissane S."/>
            <person name="Cuenca-Cambronero M."/>
            <person name="Asole G."/>
            <person name="Calvet F."/>
            <person name="Ruiz-Romero M."/>
            <person name="Marangio P."/>
            <person name="Guigo R."/>
            <person name="Rago D."/>
            <person name="Mirbahai L."/>
            <person name="Eastwood N."/>
            <person name="Colbourne J.K."/>
            <person name="Zhou J."/>
            <person name="Mallon E."/>
            <person name="Orsini L."/>
        </authorList>
    </citation>
    <scope>NUCLEOTIDE SEQUENCE [LARGE SCALE GENOMIC DNA]</scope>
    <source>
        <strain evidence="1">LRV0_1</strain>
    </source>
</reference>
<gene>
    <name evidence="1" type="ORF">OUZ56_031886</name>
</gene>
<proteinExistence type="predicted"/>
<dbReference type="Proteomes" id="UP001234178">
    <property type="component" value="Unassembled WGS sequence"/>
</dbReference>
<name>A0ABQ9ZVI5_9CRUS</name>